<dbReference type="InterPro" id="IPR036291">
    <property type="entry name" value="NAD(P)-bd_dom_sf"/>
</dbReference>
<evidence type="ECO:0000256" key="3">
    <source>
        <dbReference type="ARBA" id="ARBA00023002"/>
    </source>
</evidence>
<dbReference type="GO" id="GO:0005975">
    <property type="term" value="P:carbohydrate metabolic process"/>
    <property type="evidence" value="ECO:0007669"/>
    <property type="project" value="UniProtKB-ARBA"/>
</dbReference>
<evidence type="ECO:0000256" key="2">
    <source>
        <dbReference type="ARBA" id="ARBA00022857"/>
    </source>
</evidence>
<dbReference type="VEuPathDB" id="FungiDB:B9J08_003266"/>
<keyword evidence="2" id="KW-0521">NADP</keyword>
<evidence type="ECO:0000256" key="1">
    <source>
        <dbReference type="ARBA" id="ARBA00006484"/>
    </source>
</evidence>
<dbReference type="Proteomes" id="UP000037122">
    <property type="component" value="Unassembled WGS sequence"/>
</dbReference>
<organism evidence="4 5">
    <name type="scientific">Candidozyma auris</name>
    <name type="common">Yeast</name>
    <name type="synonym">Candida auris</name>
    <dbReference type="NCBI Taxonomy" id="498019"/>
    <lineage>
        <taxon>Eukaryota</taxon>
        <taxon>Fungi</taxon>
        <taxon>Dikarya</taxon>
        <taxon>Ascomycota</taxon>
        <taxon>Saccharomycotina</taxon>
        <taxon>Pichiomycetes</taxon>
        <taxon>Metschnikowiaceae</taxon>
        <taxon>Candidozyma</taxon>
    </lineage>
</organism>
<proteinExistence type="inferred from homology"/>
<dbReference type="AlphaFoldDB" id="A0A0L0P442"/>
<gene>
    <name evidence="4" type="ORF">QG37_02018</name>
</gene>
<evidence type="ECO:0000313" key="5">
    <source>
        <dbReference type="Proteomes" id="UP000037122"/>
    </source>
</evidence>
<dbReference type="GO" id="GO:0050664">
    <property type="term" value="F:oxidoreductase activity, acting on NAD(P)H, oxygen as acceptor"/>
    <property type="evidence" value="ECO:0007669"/>
    <property type="project" value="TreeGrafter"/>
</dbReference>
<dbReference type="PANTHER" id="PTHR43008:SF13">
    <property type="entry name" value="L-XYLULOSE REDUCTASE-RELATED"/>
    <property type="match status" value="1"/>
</dbReference>
<dbReference type="SUPFAM" id="SSF51735">
    <property type="entry name" value="NAD(P)-binding Rossmann-fold domains"/>
    <property type="match status" value="1"/>
</dbReference>
<reference evidence="5" key="1">
    <citation type="journal article" date="2015" name="BMC Genomics">
        <title>Draft genome of a commonly misdiagnosed multidrug resistant pathogen Candida auris.</title>
        <authorList>
            <person name="Chatterjee S."/>
            <person name="Alampalli S.V."/>
            <person name="Nageshan R.K."/>
            <person name="Chettiar S.T."/>
            <person name="Joshi S."/>
            <person name="Tatu U.S."/>
        </authorList>
    </citation>
    <scope>NUCLEOTIDE SEQUENCE [LARGE SCALE GENOMIC DNA]</scope>
    <source>
        <strain evidence="5">6684</strain>
    </source>
</reference>
<dbReference type="GO" id="GO:0050085">
    <property type="term" value="F:mannitol 2-dehydrogenase (NADP+) activity"/>
    <property type="evidence" value="ECO:0007669"/>
    <property type="project" value="UniProtKB-ARBA"/>
</dbReference>
<dbReference type="Pfam" id="PF13561">
    <property type="entry name" value="adh_short_C2"/>
    <property type="match status" value="1"/>
</dbReference>
<dbReference type="VEuPathDB" id="FungiDB:CJI96_0001803"/>
<accession>A0A0L0P442</accession>
<dbReference type="VEuPathDB" id="FungiDB:CJJ09_000839"/>
<dbReference type="VEuPathDB" id="FungiDB:QG37_02018"/>
<protein>
    <submittedName>
        <fullName evidence="4">Nad-binding protein</fullName>
    </submittedName>
</protein>
<dbReference type="Gene3D" id="3.40.50.720">
    <property type="entry name" value="NAD(P)-binding Rossmann-like Domain"/>
    <property type="match status" value="1"/>
</dbReference>
<dbReference type="VEuPathDB" id="FungiDB:CJJ07_000941"/>
<dbReference type="GO" id="GO:0044281">
    <property type="term" value="P:small molecule metabolic process"/>
    <property type="evidence" value="ECO:0007669"/>
    <property type="project" value="UniProtKB-ARBA"/>
</dbReference>
<dbReference type="EMBL" id="LGST01000016">
    <property type="protein sequence ID" value="KNE01137.1"/>
    <property type="molecule type" value="Genomic_DNA"/>
</dbReference>
<dbReference type="InterPro" id="IPR002347">
    <property type="entry name" value="SDR_fam"/>
</dbReference>
<comment type="similarity">
    <text evidence="1">Belongs to the short-chain dehydrogenases/reductases (SDR) family.</text>
</comment>
<dbReference type="FunFam" id="3.40.50.720:FF:000090">
    <property type="entry name" value="NADP-dependent mannitol dehydrogenase"/>
    <property type="match status" value="1"/>
</dbReference>
<dbReference type="PRINTS" id="PR00081">
    <property type="entry name" value="GDHRDH"/>
</dbReference>
<name>A0A0L0P442_CANAR</name>
<dbReference type="VEuPathDB" id="FungiDB:CJI97_003341"/>
<comment type="caution">
    <text evidence="4">The sequence shown here is derived from an EMBL/GenBank/DDBJ whole genome shotgun (WGS) entry which is preliminary data.</text>
</comment>
<evidence type="ECO:0000313" key="4">
    <source>
        <dbReference type="EMBL" id="KNE01137.1"/>
    </source>
</evidence>
<dbReference type="PANTHER" id="PTHR43008">
    <property type="entry name" value="BENZIL REDUCTASE"/>
    <property type="match status" value="1"/>
</dbReference>
<keyword evidence="3" id="KW-0560">Oxidoreductase</keyword>
<sequence length="268" mass="29520">MSASIRRPNPQLPDSVFEMFSMRNKVLIITGAAGGIGREVSRALAEAGGDCALWYFRNTEALELAKELEQKYKVKAKAYKVDVRDWKQVVAATKEVVKDFGKLDVMIANAGIPATAGLLKLTFEEWDNIVQTDYNGVFYCARAAGEIFEKQGHGNLITTASMSGSIVNLPQEQANYNAIKAAVVHLTKCCAVEWAEFARANSVSPGYIDTPISAKVTDQTKEEWFRRTPMRRDADPRELKGIYLYLASDASTFTTGSDFIVDGGHCCP</sequence>
<dbReference type="PRINTS" id="PR00080">
    <property type="entry name" value="SDRFAMILY"/>
</dbReference>